<feature type="region of interest" description="Disordered" evidence="1">
    <location>
        <begin position="1"/>
        <end position="31"/>
    </location>
</feature>
<feature type="compositionally biased region" description="Basic and acidic residues" evidence="1">
    <location>
        <begin position="7"/>
        <end position="16"/>
    </location>
</feature>
<keyword evidence="3" id="KW-1185">Reference proteome</keyword>
<dbReference type="GeneID" id="2902496"/>
<reference evidence="2 3" key="1">
    <citation type="journal article" date="2004" name="Nature">
        <title>Genome evolution in yeasts.</title>
        <authorList>
            <consortium name="Genolevures"/>
            <person name="Dujon B."/>
            <person name="Sherman D."/>
            <person name="Fischer G."/>
            <person name="Durrens P."/>
            <person name="Casaregola S."/>
            <person name="Lafontaine I."/>
            <person name="de Montigny J."/>
            <person name="Marck C."/>
            <person name="Neuveglise C."/>
            <person name="Talla E."/>
            <person name="Goffard N."/>
            <person name="Frangeul L."/>
            <person name="Aigle M."/>
            <person name="Anthouard V."/>
            <person name="Babour A."/>
            <person name="Barbe V."/>
            <person name="Barnay S."/>
            <person name="Blanchin S."/>
            <person name="Beckerich J.M."/>
            <person name="Beyne E."/>
            <person name="Bleykasten C."/>
            <person name="Boisrame A."/>
            <person name="Boyer J."/>
            <person name="Cattolico L."/>
            <person name="Confanioleri F."/>
            <person name="de Daruvar A."/>
            <person name="Despons L."/>
            <person name="Fabre E."/>
            <person name="Fairhead C."/>
            <person name="Ferry-Dumazet H."/>
            <person name="Groppi A."/>
            <person name="Hantraye F."/>
            <person name="Hennequin C."/>
            <person name="Jauniaux N."/>
            <person name="Joyet P."/>
            <person name="Kachouri R."/>
            <person name="Kerrest A."/>
            <person name="Koszul R."/>
            <person name="Lemaire M."/>
            <person name="Lesur I."/>
            <person name="Ma L."/>
            <person name="Muller H."/>
            <person name="Nicaud J.M."/>
            <person name="Nikolski M."/>
            <person name="Oztas S."/>
            <person name="Ozier-Kalogeropoulos O."/>
            <person name="Pellenz S."/>
            <person name="Potier S."/>
            <person name="Richard G.F."/>
            <person name="Straub M.L."/>
            <person name="Suleau A."/>
            <person name="Swennene D."/>
            <person name="Tekaia F."/>
            <person name="Wesolowski-Louvel M."/>
            <person name="Westhof E."/>
            <person name="Wirth B."/>
            <person name="Zeniou-Meyer M."/>
            <person name="Zivanovic I."/>
            <person name="Bolotin-Fukuhara M."/>
            <person name="Thierry A."/>
            <person name="Bouchier C."/>
            <person name="Caudron B."/>
            <person name="Scarpelli C."/>
            <person name="Gaillardin C."/>
            <person name="Weissenbach J."/>
            <person name="Wincker P."/>
            <person name="Souciet J.L."/>
        </authorList>
    </citation>
    <scope>NUCLEOTIDE SEQUENCE [LARGE SCALE GENOMIC DNA]</scope>
    <source>
        <strain evidence="3">ATCC 36239 / CBS 767 / BCRC 21394 / JCM 1990 / NBRC 0083 / IGC 2968</strain>
    </source>
</reference>
<dbReference type="AlphaFoldDB" id="Q6BN81"/>
<dbReference type="EMBL" id="CR382137">
    <property type="protein sequence ID" value="CAG88624.2"/>
    <property type="molecule type" value="Genomic_DNA"/>
</dbReference>
<dbReference type="RefSeq" id="XP_460339.2">
    <property type="nucleotide sequence ID" value="XM_460339.1"/>
</dbReference>
<proteinExistence type="predicted"/>
<feature type="region of interest" description="Disordered" evidence="1">
    <location>
        <begin position="90"/>
        <end position="109"/>
    </location>
</feature>
<dbReference type="OMA" id="EHEVKTH"/>
<dbReference type="VEuPathDB" id="FungiDB:DEHA2E23892g"/>
<feature type="region of interest" description="Disordered" evidence="1">
    <location>
        <begin position="46"/>
        <end position="82"/>
    </location>
</feature>
<feature type="compositionally biased region" description="Polar residues" evidence="1">
    <location>
        <begin position="93"/>
        <end position="108"/>
    </location>
</feature>
<name>Q6BN81_DEBHA</name>
<dbReference type="eggNOG" id="ENOG502RQIY">
    <property type="taxonomic scope" value="Eukaryota"/>
</dbReference>
<evidence type="ECO:0000313" key="3">
    <source>
        <dbReference type="Proteomes" id="UP000000599"/>
    </source>
</evidence>
<dbReference type="InParanoid" id="Q6BN81"/>
<evidence type="ECO:0000313" key="2">
    <source>
        <dbReference type="EMBL" id="CAG88624.2"/>
    </source>
</evidence>
<gene>
    <name evidence="2" type="ordered locus">DEHA2E23892g</name>
</gene>
<protein>
    <submittedName>
        <fullName evidence="2">DEHA2E23892p</fullName>
    </submittedName>
</protein>
<organism evidence="2 3">
    <name type="scientific">Debaryomyces hansenii (strain ATCC 36239 / CBS 767 / BCRC 21394 / JCM 1990 / NBRC 0083 / IGC 2968)</name>
    <name type="common">Yeast</name>
    <name type="synonym">Torulaspora hansenii</name>
    <dbReference type="NCBI Taxonomy" id="284592"/>
    <lineage>
        <taxon>Eukaryota</taxon>
        <taxon>Fungi</taxon>
        <taxon>Dikarya</taxon>
        <taxon>Ascomycota</taxon>
        <taxon>Saccharomycotina</taxon>
        <taxon>Pichiomycetes</taxon>
        <taxon>Debaryomycetaceae</taxon>
        <taxon>Debaryomyces</taxon>
    </lineage>
</organism>
<dbReference type="HOGENOM" id="CLU_1012018_0_0_1"/>
<sequence>MENEITASKDDIDIKAKGRRPTKSRRTDNELQHDILKYKELLVRDQGLELDIPPKRTKMNEKEHEVKTHNNKQSSRSSRYRNRRVALEDNTLRESSACSSQPPQNKTNDVVKGYQKLKPKYFNQRRRSLPKCQSTYNPDKISPPSLTDIKRFTSFEDKILLSHSYQELIKLLKSEINSSNPNHNENEGIDIPLSWNFLPKNIDIEKKRFDITDQYSFDFQPLHISSTNLFCSEDIDVFFQKLNDNSNFDQFSEVDLDFDTESSVRKDLKKTIPLA</sequence>
<dbReference type="OrthoDB" id="4019231at2759"/>
<feature type="compositionally biased region" description="Basic and acidic residues" evidence="1">
    <location>
        <begin position="46"/>
        <end position="68"/>
    </location>
</feature>
<evidence type="ECO:0000256" key="1">
    <source>
        <dbReference type="SAM" id="MobiDB-lite"/>
    </source>
</evidence>
<dbReference type="Proteomes" id="UP000000599">
    <property type="component" value="Chromosome E"/>
</dbReference>
<accession>Q6BN81</accession>
<dbReference type="KEGG" id="dha:DEHA2E23892g"/>